<reference evidence="1 2" key="1">
    <citation type="journal article" date="2021" name="BMC Biol.">
        <title>Horizontally acquired antibacterial genes associated with adaptive radiation of ladybird beetles.</title>
        <authorList>
            <person name="Li H.S."/>
            <person name="Tang X.F."/>
            <person name="Huang Y.H."/>
            <person name="Xu Z.Y."/>
            <person name="Chen M.L."/>
            <person name="Du X.Y."/>
            <person name="Qiu B.Y."/>
            <person name="Chen P.T."/>
            <person name="Zhang W."/>
            <person name="Slipinski A."/>
            <person name="Escalona H.E."/>
            <person name="Waterhouse R.M."/>
            <person name="Zwick A."/>
            <person name="Pang H."/>
        </authorList>
    </citation>
    <scope>NUCLEOTIDE SEQUENCE [LARGE SCALE GENOMIC DNA]</scope>
    <source>
        <strain evidence="1">SYSU2018</strain>
    </source>
</reference>
<gene>
    <name evidence="1" type="ORF">HHI36_011200</name>
</gene>
<dbReference type="InterPro" id="IPR006631">
    <property type="entry name" value="DM4_12"/>
</dbReference>
<accession>A0ABD2ML49</accession>
<dbReference type="EMBL" id="JABFTP020000001">
    <property type="protein sequence ID" value="KAL3267059.1"/>
    <property type="molecule type" value="Genomic_DNA"/>
</dbReference>
<evidence type="ECO:0000313" key="2">
    <source>
        <dbReference type="Proteomes" id="UP001516400"/>
    </source>
</evidence>
<dbReference type="AlphaFoldDB" id="A0ABD2ML49"/>
<dbReference type="Pfam" id="PF07841">
    <property type="entry name" value="DM4_12"/>
    <property type="match status" value="1"/>
</dbReference>
<sequence>SLFFPTTTVVQYTYGLSVPITIEGAEGGTTILLSTCFQGNYDLPKTSSDLQVHTLQRRDTSSNDITKYEFYENAIEYLESIGLDGQDCLCRMICEIARYPLDSQNDNNVFERLAHFIFTPSLKSDDNIYNERKNHLYLSLLQAEEAGRKRQHCKSRYSSCVTPLVNLFTKYILI</sequence>
<proteinExistence type="predicted"/>
<dbReference type="SMART" id="SM00718">
    <property type="entry name" value="DM4_12"/>
    <property type="match status" value="1"/>
</dbReference>
<comment type="caution">
    <text evidence="1">The sequence shown here is derived from an EMBL/GenBank/DDBJ whole genome shotgun (WGS) entry which is preliminary data.</text>
</comment>
<evidence type="ECO:0000313" key="1">
    <source>
        <dbReference type="EMBL" id="KAL3267059.1"/>
    </source>
</evidence>
<keyword evidence="2" id="KW-1185">Reference proteome</keyword>
<name>A0ABD2ML49_9CUCU</name>
<organism evidence="1 2">
    <name type="scientific">Cryptolaemus montrouzieri</name>
    <dbReference type="NCBI Taxonomy" id="559131"/>
    <lineage>
        <taxon>Eukaryota</taxon>
        <taxon>Metazoa</taxon>
        <taxon>Ecdysozoa</taxon>
        <taxon>Arthropoda</taxon>
        <taxon>Hexapoda</taxon>
        <taxon>Insecta</taxon>
        <taxon>Pterygota</taxon>
        <taxon>Neoptera</taxon>
        <taxon>Endopterygota</taxon>
        <taxon>Coleoptera</taxon>
        <taxon>Polyphaga</taxon>
        <taxon>Cucujiformia</taxon>
        <taxon>Coccinelloidea</taxon>
        <taxon>Coccinellidae</taxon>
        <taxon>Scymninae</taxon>
        <taxon>Scymnini</taxon>
        <taxon>Cryptolaemus</taxon>
    </lineage>
</organism>
<dbReference type="Proteomes" id="UP001516400">
    <property type="component" value="Unassembled WGS sequence"/>
</dbReference>
<protein>
    <submittedName>
        <fullName evidence="1">Uncharacterized protein</fullName>
    </submittedName>
</protein>
<dbReference type="PANTHER" id="PTHR21398">
    <property type="entry name" value="AGAP007094-PA"/>
    <property type="match status" value="1"/>
</dbReference>
<feature type="non-terminal residue" evidence="1">
    <location>
        <position position="1"/>
    </location>
</feature>
<dbReference type="PANTHER" id="PTHR21398:SF4">
    <property type="entry name" value="AGAP002980-PA"/>
    <property type="match status" value="1"/>
</dbReference>